<evidence type="ECO:0000256" key="2">
    <source>
        <dbReference type="ARBA" id="ARBA00022723"/>
    </source>
</evidence>
<dbReference type="PANTHER" id="PTHR13096">
    <property type="entry name" value="MINA53 MYC INDUCED NUCLEAR ANTIGEN"/>
    <property type="match status" value="1"/>
</dbReference>
<comment type="cofactor">
    <cofactor evidence="1">
        <name>Fe(2+)</name>
        <dbReference type="ChEBI" id="CHEBI:29033"/>
    </cofactor>
</comment>
<protein>
    <submittedName>
        <fullName evidence="5">Cupin</fullName>
    </submittedName>
</protein>
<evidence type="ECO:0000313" key="6">
    <source>
        <dbReference type="Proteomes" id="UP000256220"/>
    </source>
</evidence>
<evidence type="ECO:0000313" key="5">
    <source>
        <dbReference type="EMBL" id="KFU77794.1"/>
    </source>
</evidence>
<comment type="caution">
    <text evidence="5">The sequence shown here is derived from an EMBL/GenBank/DDBJ whole genome shotgun (WGS) entry which is preliminary data.</text>
</comment>
<sequence>MDHDLVRSIEKALGWSDPSGLGVEFARGSMADPGLCSQLLTPQRLLDVVMRRSLAPPQFRCFENGTELHPDAYLTQQVTRRGQAVPVANMDRLGQLLQSGCTVVLDALDAFDPTMEVACRALQWWSREVVQVNTYLTTNDAAGFSLHWDDHDVVIVQIAGEKSWEVRGASRPVPMYRDAEPNTAPSEDIVWSGTMRRGDVMHIPRGYWHQATRADQGEGYSLHLTFGFVKRTGVDWLTWVADRSREREPFRHDLDRWNGSDAEADQQDQLVSEVRRLVADYPVGEYLSLREQERHPPRQVATRGVFGPPTTVLCVADFPPQVEHQGEMIEVRAAGKKITFGERAGPALLQLLSGHPVDLVDVTATTGVDAAAIAEPLLEEGVCAELTEALSSACTGLIPTGTYSNTP</sequence>
<dbReference type="Proteomes" id="UP000256220">
    <property type="component" value="Unassembled WGS sequence"/>
</dbReference>
<evidence type="ECO:0000259" key="4">
    <source>
        <dbReference type="PROSITE" id="PS51184"/>
    </source>
</evidence>
<evidence type="ECO:0000256" key="3">
    <source>
        <dbReference type="ARBA" id="ARBA00023004"/>
    </source>
</evidence>
<dbReference type="InterPro" id="IPR003347">
    <property type="entry name" value="JmjC_dom"/>
</dbReference>
<dbReference type="RefSeq" id="WP_034317600.1">
    <property type="nucleotide sequence ID" value="NZ_JFBM01000030.1"/>
</dbReference>
<dbReference type="Gene3D" id="2.60.120.650">
    <property type="entry name" value="Cupin"/>
    <property type="match status" value="1"/>
</dbReference>
<dbReference type="InterPro" id="IPR039994">
    <property type="entry name" value="NO66-like"/>
</dbReference>
<name>A0A2P2FM51_AMYLU</name>
<dbReference type="GO" id="GO:0046872">
    <property type="term" value="F:metal ion binding"/>
    <property type="evidence" value="ECO:0007669"/>
    <property type="project" value="UniProtKB-KW"/>
</dbReference>
<organism evidence="5 6">
    <name type="scientific">Amycolatopsis lurida NRRL 2430</name>
    <dbReference type="NCBI Taxonomy" id="1460371"/>
    <lineage>
        <taxon>Bacteria</taxon>
        <taxon>Bacillati</taxon>
        <taxon>Actinomycetota</taxon>
        <taxon>Actinomycetes</taxon>
        <taxon>Pseudonocardiales</taxon>
        <taxon>Pseudonocardiaceae</taxon>
        <taxon>Amycolatopsis</taxon>
    </lineage>
</organism>
<evidence type="ECO:0000256" key="1">
    <source>
        <dbReference type="ARBA" id="ARBA00001954"/>
    </source>
</evidence>
<dbReference type="PROSITE" id="PS51184">
    <property type="entry name" value="JMJC"/>
    <property type="match status" value="1"/>
</dbReference>
<keyword evidence="2" id="KW-0479">Metal-binding</keyword>
<dbReference type="AlphaFoldDB" id="A0A2P2FM51"/>
<proteinExistence type="predicted"/>
<keyword evidence="6" id="KW-1185">Reference proteome</keyword>
<reference evidence="5 6" key="1">
    <citation type="journal article" date="2014" name="Genome Announc.">
        <title>Draft Genome Sequence of Amycolatopsis lurida NRRL 2430, Producer of the Glycopeptide Family Antibiotic Ristocetin.</title>
        <authorList>
            <person name="Kwun M.J."/>
            <person name="Hong H.J."/>
        </authorList>
    </citation>
    <scope>NUCLEOTIDE SEQUENCE [LARGE SCALE GENOMIC DNA]</scope>
    <source>
        <strain evidence="5 6">NRRL 2430</strain>
    </source>
</reference>
<dbReference type="PANTHER" id="PTHR13096:SF8">
    <property type="entry name" value="RIBOSOMAL OXYGENASE 1"/>
    <property type="match status" value="1"/>
</dbReference>
<gene>
    <name evidence="5" type="ORF">BB31_29455</name>
</gene>
<dbReference type="EMBL" id="JFBM01000030">
    <property type="protein sequence ID" value="KFU77794.1"/>
    <property type="molecule type" value="Genomic_DNA"/>
</dbReference>
<feature type="domain" description="JmjC" evidence="4">
    <location>
        <begin position="101"/>
        <end position="245"/>
    </location>
</feature>
<keyword evidence="3" id="KW-0408">Iron</keyword>
<accession>A0A2P2FM51</accession>
<dbReference type="Pfam" id="PF08007">
    <property type="entry name" value="JmjC_2"/>
    <property type="match status" value="1"/>
</dbReference>
<dbReference type="SUPFAM" id="SSF51197">
    <property type="entry name" value="Clavaminate synthase-like"/>
    <property type="match status" value="1"/>
</dbReference>